<gene>
    <name evidence="5" type="ORF">Q5Y73_06015</name>
</gene>
<protein>
    <submittedName>
        <fullName evidence="5">NUDIX domain-containing protein</fullName>
    </submittedName>
</protein>
<reference evidence="5 6" key="1">
    <citation type="submission" date="2023-08" db="EMBL/GenBank/DDBJ databases">
        <authorList>
            <person name="Park J.-S."/>
        </authorList>
    </citation>
    <scope>NUCLEOTIDE SEQUENCE [LARGE SCALE GENOMIC DNA]</scope>
    <source>
        <strain evidence="5 6">2205SS18-9</strain>
    </source>
</reference>
<accession>A0ABT9IWD8</accession>
<evidence type="ECO:0000256" key="2">
    <source>
        <dbReference type="ARBA" id="ARBA00022801"/>
    </source>
</evidence>
<dbReference type="Gene3D" id="3.90.79.10">
    <property type="entry name" value="Nucleoside Triphosphate Pyrophosphohydrolase"/>
    <property type="match status" value="1"/>
</dbReference>
<keyword evidence="6" id="KW-1185">Reference proteome</keyword>
<evidence type="ECO:0000256" key="1">
    <source>
        <dbReference type="ARBA" id="ARBA00001946"/>
    </source>
</evidence>
<evidence type="ECO:0000259" key="4">
    <source>
        <dbReference type="PROSITE" id="PS51462"/>
    </source>
</evidence>
<dbReference type="RefSeq" id="WP_305991618.1">
    <property type="nucleotide sequence ID" value="NZ_JAVAMP010000002.1"/>
</dbReference>
<evidence type="ECO:0000313" key="6">
    <source>
        <dbReference type="Proteomes" id="UP001231941"/>
    </source>
</evidence>
<dbReference type="PROSITE" id="PS51462">
    <property type="entry name" value="NUDIX"/>
    <property type="match status" value="1"/>
</dbReference>
<proteinExistence type="inferred from homology"/>
<sequence>MLDYIRWIRSKVGHDKIFLNFAGGCVVNEKGEILLQKRGDKKAWGFPGGALELGESAEEAAIREIEEETGLSVQVDELIGIYTKYNDEYPNGDKAQTILFFFKCSIKGGELVVDQKETLELKFIRPEHAPALVNQQHEDGLKDYLSGQKSVIR</sequence>
<name>A0ABT9IWD8_9BACL</name>
<organism evidence="5 6">
    <name type="scientific">Chengkuizengella axinellae</name>
    <dbReference type="NCBI Taxonomy" id="3064388"/>
    <lineage>
        <taxon>Bacteria</taxon>
        <taxon>Bacillati</taxon>
        <taxon>Bacillota</taxon>
        <taxon>Bacilli</taxon>
        <taxon>Bacillales</taxon>
        <taxon>Paenibacillaceae</taxon>
        <taxon>Chengkuizengella</taxon>
    </lineage>
</organism>
<dbReference type="PANTHER" id="PTHR43046">
    <property type="entry name" value="GDP-MANNOSE MANNOSYL HYDROLASE"/>
    <property type="match status" value="1"/>
</dbReference>
<dbReference type="EMBL" id="JAVAMP010000002">
    <property type="protein sequence ID" value="MDP5273650.1"/>
    <property type="molecule type" value="Genomic_DNA"/>
</dbReference>
<dbReference type="Proteomes" id="UP001231941">
    <property type="component" value="Unassembled WGS sequence"/>
</dbReference>
<comment type="similarity">
    <text evidence="3">Belongs to the Nudix hydrolase family.</text>
</comment>
<dbReference type="Pfam" id="PF00293">
    <property type="entry name" value="NUDIX"/>
    <property type="match status" value="1"/>
</dbReference>
<evidence type="ECO:0000256" key="3">
    <source>
        <dbReference type="RuleBase" id="RU003476"/>
    </source>
</evidence>
<comment type="caution">
    <text evidence="5">The sequence shown here is derived from an EMBL/GenBank/DDBJ whole genome shotgun (WGS) entry which is preliminary data.</text>
</comment>
<dbReference type="PROSITE" id="PS00893">
    <property type="entry name" value="NUDIX_BOX"/>
    <property type="match status" value="1"/>
</dbReference>
<dbReference type="InterPro" id="IPR000086">
    <property type="entry name" value="NUDIX_hydrolase_dom"/>
</dbReference>
<dbReference type="InterPro" id="IPR015797">
    <property type="entry name" value="NUDIX_hydrolase-like_dom_sf"/>
</dbReference>
<evidence type="ECO:0000313" key="5">
    <source>
        <dbReference type="EMBL" id="MDP5273650.1"/>
    </source>
</evidence>
<dbReference type="PANTHER" id="PTHR43046:SF2">
    <property type="entry name" value="8-OXO-DGTP DIPHOSPHATASE-RELATED"/>
    <property type="match status" value="1"/>
</dbReference>
<dbReference type="InterPro" id="IPR020476">
    <property type="entry name" value="Nudix_hydrolase"/>
</dbReference>
<dbReference type="PRINTS" id="PR00502">
    <property type="entry name" value="NUDIXFAMILY"/>
</dbReference>
<keyword evidence="2 3" id="KW-0378">Hydrolase</keyword>
<dbReference type="SUPFAM" id="SSF55811">
    <property type="entry name" value="Nudix"/>
    <property type="match status" value="1"/>
</dbReference>
<feature type="domain" description="Nudix hydrolase" evidence="4">
    <location>
        <begin position="16"/>
        <end position="149"/>
    </location>
</feature>
<comment type="cofactor">
    <cofactor evidence="1">
        <name>Mg(2+)</name>
        <dbReference type="ChEBI" id="CHEBI:18420"/>
    </cofactor>
</comment>
<dbReference type="InterPro" id="IPR020084">
    <property type="entry name" value="NUDIX_hydrolase_CS"/>
</dbReference>